<sequence length="46" mass="4748">MIPRPIFDYPGYVGSCKLKGKIAIITGGDSGFGRAIAAAYAKEGAD</sequence>
<gene>
    <name evidence="1" type="ORF">J2Z66_006018</name>
</gene>
<accession>A0ABS4J3G8</accession>
<proteinExistence type="predicted"/>
<organism evidence="1 2">
    <name type="scientific">Paenibacillus eucommiae</name>
    <dbReference type="NCBI Taxonomy" id="1355755"/>
    <lineage>
        <taxon>Bacteria</taxon>
        <taxon>Bacillati</taxon>
        <taxon>Bacillota</taxon>
        <taxon>Bacilli</taxon>
        <taxon>Bacillales</taxon>
        <taxon>Paenibacillaceae</taxon>
        <taxon>Paenibacillus</taxon>
    </lineage>
</organism>
<dbReference type="EMBL" id="JAGGLB010000025">
    <property type="protein sequence ID" value="MBP1994382.1"/>
    <property type="molecule type" value="Genomic_DNA"/>
</dbReference>
<dbReference type="Gene3D" id="3.40.50.720">
    <property type="entry name" value="NAD(P)-binding Rossmann-like Domain"/>
    <property type="match status" value="1"/>
</dbReference>
<comment type="caution">
    <text evidence="1">The sequence shown here is derived from an EMBL/GenBank/DDBJ whole genome shotgun (WGS) entry which is preliminary data.</text>
</comment>
<evidence type="ECO:0000313" key="1">
    <source>
        <dbReference type="EMBL" id="MBP1994382.1"/>
    </source>
</evidence>
<dbReference type="SUPFAM" id="SSF51735">
    <property type="entry name" value="NAD(P)-binding Rossmann-fold domains"/>
    <property type="match status" value="1"/>
</dbReference>
<reference evidence="1 2" key="1">
    <citation type="submission" date="2021-03" db="EMBL/GenBank/DDBJ databases">
        <title>Genomic Encyclopedia of Type Strains, Phase IV (KMG-IV): sequencing the most valuable type-strain genomes for metagenomic binning, comparative biology and taxonomic classification.</title>
        <authorList>
            <person name="Goeker M."/>
        </authorList>
    </citation>
    <scope>NUCLEOTIDE SEQUENCE [LARGE SCALE GENOMIC DNA]</scope>
    <source>
        <strain evidence="1 2">DSM 26048</strain>
    </source>
</reference>
<dbReference type="InterPro" id="IPR036291">
    <property type="entry name" value="NAD(P)-bd_dom_sf"/>
</dbReference>
<name>A0ABS4J3G8_9BACL</name>
<protein>
    <submittedName>
        <fullName evidence="1">Uncharacterized protein</fullName>
    </submittedName>
</protein>
<keyword evidence="2" id="KW-1185">Reference proteome</keyword>
<dbReference type="Proteomes" id="UP001519287">
    <property type="component" value="Unassembled WGS sequence"/>
</dbReference>
<evidence type="ECO:0000313" key="2">
    <source>
        <dbReference type="Proteomes" id="UP001519287"/>
    </source>
</evidence>